<dbReference type="SUPFAM" id="SSF52935">
    <property type="entry name" value="PK C-terminal domain-like"/>
    <property type="match status" value="1"/>
</dbReference>
<evidence type="ECO:0000313" key="19">
    <source>
        <dbReference type="Proteomes" id="UP000249008"/>
    </source>
</evidence>
<dbReference type="InterPro" id="IPR015813">
    <property type="entry name" value="Pyrv/PenolPyrv_kinase-like_dom"/>
</dbReference>
<evidence type="ECO:0000256" key="2">
    <source>
        <dbReference type="ARBA" id="ARBA00001958"/>
    </source>
</evidence>
<keyword evidence="7" id="KW-0479">Metal-binding</keyword>
<evidence type="ECO:0000256" key="9">
    <source>
        <dbReference type="ARBA" id="ARBA00022777"/>
    </source>
</evidence>
<evidence type="ECO:0000259" key="17">
    <source>
        <dbReference type="Pfam" id="PF02887"/>
    </source>
</evidence>
<dbReference type="AlphaFoldDB" id="A0AAX1TP47"/>
<evidence type="ECO:0000256" key="12">
    <source>
        <dbReference type="ARBA" id="ARBA00023152"/>
    </source>
</evidence>
<evidence type="ECO:0000256" key="14">
    <source>
        <dbReference type="NCBIfam" id="TIGR01064"/>
    </source>
</evidence>
<feature type="domain" description="Pyruvate kinase barrel" evidence="16">
    <location>
        <begin position="1"/>
        <end position="325"/>
    </location>
</feature>
<dbReference type="Gene3D" id="2.40.33.10">
    <property type="entry name" value="PK beta-barrel domain-like"/>
    <property type="match status" value="1"/>
</dbReference>
<dbReference type="InterPro" id="IPR018209">
    <property type="entry name" value="Pyrv_Knase_AS"/>
</dbReference>
<reference evidence="18 19" key="1">
    <citation type="submission" date="2018-06" db="EMBL/GenBank/DDBJ databases">
        <authorList>
            <consortium name="Pathogen Informatics"/>
            <person name="Doyle S."/>
        </authorList>
    </citation>
    <scope>NUCLEOTIDE SEQUENCE [LARGE SCALE GENOMIC DNA]</scope>
    <source>
        <strain evidence="18 19">NCTC12112</strain>
    </source>
</reference>
<evidence type="ECO:0000256" key="10">
    <source>
        <dbReference type="ARBA" id="ARBA00022840"/>
    </source>
</evidence>
<dbReference type="NCBIfam" id="TIGR01064">
    <property type="entry name" value="pyruv_kin"/>
    <property type="match status" value="1"/>
</dbReference>
<comment type="cofactor">
    <cofactor evidence="1">
        <name>Mg(2+)</name>
        <dbReference type="ChEBI" id="CHEBI:18420"/>
    </cofactor>
</comment>
<keyword evidence="8" id="KW-0547">Nucleotide-binding</keyword>
<dbReference type="FunFam" id="2.40.33.10:FF:000001">
    <property type="entry name" value="Pyruvate kinase"/>
    <property type="match status" value="1"/>
</dbReference>
<evidence type="ECO:0000256" key="13">
    <source>
        <dbReference type="ARBA" id="ARBA00023317"/>
    </source>
</evidence>
<feature type="domain" description="Pyruvate kinase C-terminal" evidence="17">
    <location>
        <begin position="354"/>
        <end position="465"/>
    </location>
</feature>
<dbReference type="GeneID" id="78455754"/>
<dbReference type="NCBIfam" id="NF004491">
    <property type="entry name" value="PRK05826.1"/>
    <property type="match status" value="1"/>
</dbReference>
<dbReference type="NCBIfam" id="NF006664">
    <property type="entry name" value="PRK09206.1"/>
    <property type="match status" value="1"/>
</dbReference>
<keyword evidence="13 18" id="KW-0670">Pyruvate</keyword>
<evidence type="ECO:0000259" key="16">
    <source>
        <dbReference type="Pfam" id="PF00224"/>
    </source>
</evidence>
<name>A0AAX1TP47_9FUSO</name>
<dbReference type="PRINTS" id="PR01050">
    <property type="entry name" value="PYRUVTKNASE"/>
</dbReference>
<dbReference type="Pfam" id="PF00224">
    <property type="entry name" value="PK"/>
    <property type="match status" value="1"/>
</dbReference>
<keyword evidence="12 15" id="KW-0324">Glycolysis</keyword>
<dbReference type="InterPro" id="IPR001697">
    <property type="entry name" value="Pyr_Knase"/>
</dbReference>
<dbReference type="Proteomes" id="UP000249008">
    <property type="component" value="Chromosome 1"/>
</dbReference>
<accession>A0AAX1TP47</accession>
<evidence type="ECO:0000256" key="1">
    <source>
        <dbReference type="ARBA" id="ARBA00001946"/>
    </source>
</evidence>
<proteinExistence type="inferred from homology"/>
<evidence type="ECO:0000256" key="15">
    <source>
        <dbReference type="RuleBase" id="RU000504"/>
    </source>
</evidence>
<dbReference type="SUPFAM" id="SSF51621">
    <property type="entry name" value="Phosphoenolpyruvate/pyruvate domain"/>
    <property type="match status" value="1"/>
</dbReference>
<evidence type="ECO:0000256" key="8">
    <source>
        <dbReference type="ARBA" id="ARBA00022741"/>
    </source>
</evidence>
<dbReference type="NCBIfam" id="NF004978">
    <property type="entry name" value="PRK06354.1"/>
    <property type="match status" value="1"/>
</dbReference>
<organism evidence="18 19">
    <name type="scientific">Fusobacterium ulcerans</name>
    <dbReference type="NCBI Taxonomy" id="861"/>
    <lineage>
        <taxon>Bacteria</taxon>
        <taxon>Fusobacteriati</taxon>
        <taxon>Fusobacteriota</taxon>
        <taxon>Fusobacteriia</taxon>
        <taxon>Fusobacteriales</taxon>
        <taxon>Fusobacteriaceae</taxon>
        <taxon>Fusobacterium</taxon>
    </lineage>
</organism>
<dbReference type="EMBL" id="LS483487">
    <property type="protein sequence ID" value="SQJ01272.1"/>
    <property type="molecule type" value="Genomic_DNA"/>
</dbReference>
<evidence type="ECO:0000313" key="18">
    <source>
        <dbReference type="EMBL" id="SQJ01272.1"/>
    </source>
</evidence>
<protein>
    <recommendedName>
        <fullName evidence="5 14">Pyruvate kinase</fullName>
        <ecNumber evidence="5 14">2.7.1.40</ecNumber>
    </recommendedName>
</protein>
<dbReference type="InterPro" id="IPR015806">
    <property type="entry name" value="Pyrv_Knase_insert_dom_sf"/>
</dbReference>
<evidence type="ECO:0000256" key="11">
    <source>
        <dbReference type="ARBA" id="ARBA00022842"/>
    </source>
</evidence>
<keyword evidence="11 15" id="KW-0460">Magnesium</keyword>
<comment type="pathway">
    <text evidence="3 15">Carbohydrate degradation; glycolysis; pyruvate from D-glyceraldehyde 3-phosphate: step 5/5.</text>
</comment>
<dbReference type="GO" id="GO:0006950">
    <property type="term" value="P:response to stress"/>
    <property type="evidence" value="ECO:0007669"/>
    <property type="project" value="UniProtKB-ARBA"/>
</dbReference>
<keyword evidence="10" id="KW-0067">ATP-binding</keyword>
<sequence>MKKTKIICTIGPSSETKETLKELLKSGMNMMRLNFSHGNYEEHKEKIDNFRAAQAETGIRAALMLDIKGPKIRTTKLKDGKNVNIVAGQEFIITTDKSVIGDETIAAVTYEDIIQDVKIGEKLLIDDGLLQFSIKEIVGNKIICIALNNGELGENKGVNLPKAKVSLPAISEKDKNDLIFGCQQGVDYVAASFIRKADDVKDVRKVLDENGGKDILIISKIETQEGIDNFDEILKVSDGIMVARGDLGVEIPIEDVPIAQKMMIEKCNIVGKVVITATQMLDSMIKNPRPTRAEVNDVANAILDGTDCIMLSGESANGKYPVEAVRVMTRISEKIDPLVSKKNYFTENMTITTAVTKGTAEISESLGTKVIVVATQSGRAARDMRRYFPKAEIVAITNNEKTANQLLIVRGITPFIDGQPESLDSFFQLAEKVSVDLKLATKDDVIIANCGESIFKVGTTNSIKLIKIS</sequence>
<dbReference type="GO" id="GO:0004743">
    <property type="term" value="F:pyruvate kinase activity"/>
    <property type="evidence" value="ECO:0007669"/>
    <property type="project" value="UniProtKB-UniRule"/>
</dbReference>
<dbReference type="InterPro" id="IPR040442">
    <property type="entry name" value="Pyrv_kinase-like_dom_sf"/>
</dbReference>
<dbReference type="RefSeq" id="WP_005977981.1">
    <property type="nucleotide sequence ID" value="NZ_CABKNW010000002.1"/>
</dbReference>
<dbReference type="GO" id="GO:0016301">
    <property type="term" value="F:kinase activity"/>
    <property type="evidence" value="ECO:0007669"/>
    <property type="project" value="UniProtKB-KW"/>
</dbReference>
<dbReference type="InterPro" id="IPR015793">
    <property type="entry name" value="Pyrv_Knase_brl"/>
</dbReference>
<dbReference type="EC" id="2.7.1.40" evidence="5 14"/>
<dbReference type="GO" id="GO:0005524">
    <property type="term" value="F:ATP binding"/>
    <property type="evidence" value="ECO:0007669"/>
    <property type="project" value="UniProtKB-KW"/>
</dbReference>
<dbReference type="Pfam" id="PF02887">
    <property type="entry name" value="PK_C"/>
    <property type="match status" value="1"/>
</dbReference>
<evidence type="ECO:0000256" key="4">
    <source>
        <dbReference type="ARBA" id="ARBA00008663"/>
    </source>
</evidence>
<dbReference type="PANTHER" id="PTHR11817">
    <property type="entry name" value="PYRUVATE KINASE"/>
    <property type="match status" value="1"/>
</dbReference>
<evidence type="ECO:0000256" key="5">
    <source>
        <dbReference type="ARBA" id="ARBA00012142"/>
    </source>
</evidence>
<dbReference type="SUPFAM" id="SSF50800">
    <property type="entry name" value="PK beta-barrel domain-like"/>
    <property type="match status" value="1"/>
</dbReference>
<dbReference type="KEGG" id="ful:C4N20_13090"/>
<gene>
    <name evidence="18" type="primary">pykF_1</name>
    <name evidence="18" type="ORF">NCTC12112_01182</name>
</gene>
<evidence type="ECO:0000256" key="3">
    <source>
        <dbReference type="ARBA" id="ARBA00004997"/>
    </source>
</evidence>
<comment type="catalytic activity">
    <reaction evidence="15">
        <text>pyruvate + ATP = phosphoenolpyruvate + ADP + H(+)</text>
        <dbReference type="Rhea" id="RHEA:18157"/>
        <dbReference type="ChEBI" id="CHEBI:15361"/>
        <dbReference type="ChEBI" id="CHEBI:15378"/>
        <dbReference type="ChEBI" id="CHEBI:30616"/>
        <dbReference type="ChEBI" id="CHEBI:58702"/>
        <dbReference type="ChEBI" id="CHEBI:456216"/>
        <dbReference type="EC" id="2.7.1.40"/>
    </reaction>
</comment>
<dbReference type="FunFam" id="3.20.20.60:FF:000001">
    <property type="entry name" value="Pyruvate kinase"/>
    <property type="match status" value="1"/>
</dbReference>
<keyword evidence="9 15" id="KW-0418">Kinase</keyword>
<dbReference type="InterPro" id="IPR011037">
    <property type="entry name" value="Pyrv_Knase-like_insert_dom_sf"/>
</dbReference>
<dbReference type="InterPro" id="IPR015795">
    <property type="entry name" value="Pyrv_Knase_C"/>
</dbReference>
<dbReference type="Gene3D" id="3.20.20.60">
    <property type="entry name" value="Phosphoenolpyruvate-binding domains"/>
    <property type="match status" value="1"/>
</dbReference>
<dbReference type="GO" id="GO:0000287">
    <property type="term" value="F:magnesium ion binding"/>
    <property type="evidence" value="ECO:0007669"/>
    <property type="project" value="UniProtKB-UniRule"/>
</dbReference>
<comment type="cofactor">
    <cofactor evidence="2">
        <name>K(+)</name>
        <dbReference type="ChEBI" id="CHEBI:29103"/>
    </cofactor>
</comment>
<evidence type="ECO:0000256" key="6">
    <source>
        <dbReference type="ARBA" id="ARBA00022679"/>
    </source>
</evidence>
<keyword evidence="6 15" id="KW-0808">Transferase</keyword>
<evidence type="ECO:0000256" key="7">
    <source>
        <dbReference type="ARBA" id="ARBA00022723"/>
    </source>
</evidence>
<dbReference type="InterPro" id="IPR036918">
    <property type="entry name" value="Pyrv_Knase_C_sf"/>
</dbReference>
<comment type="similarity">
    <text evidence="4 15">Belongs to the pyruvate kinase family.</text>
</comment>
<dbReference type="PROSITE" id="PS00110">
    <property type="entry name" value="PYRUVATE_KINASE"/>
    <property type="match status" value="1"/>
</dbReference>
<dbReference type="Gene3D" id="3.40.1380.20">
    <property type="entry name" value="Pyruvate kinase, C-terminal domain"/>
    <property type="match status" value="1"/>
</dbReference>
<dbReference type="GO" id="GO:0030955">
    <property type="term" value="F:potassium ion binding"/>
    <property type="evidence" value="ECO:0007669"/>
    <property type="project" value="UniProtKB-UniRule"/>
</dbReference>